<keyword evidence="2" id="KW-1185">Reference proteome</keyword>
<dbReference type="RefSeq" id="XP_046062804.1">
    <property type="nucleotide sequence ID" value="XM_046202982.1"/>
</dbReference>
<sequence length="95" mass="10594">MRMSNNSKVHSLIFDGISSIARVRDSTTHFRILSAITNDISDPSPRSGSNWSTGALKFVSVPFISFVLVNLPLSDDVLSMFLMNLEIEVNFLDFL</sequence>
<protein>
    <submittedName>
        <fullName evidence="1">Uncharacterized protein</fullName>
    </submittedName>
</protein>
<gene>
    <name evidence="1" type="ORF">OGAPHI_002144</name>
</gene>
<comment type="caution">
    <text evidence="1">The sequence shown here is derived from an EMBL/GenBank/DDBJ whole genome shotgun (WGS) entry which is preliminary data.</text>
</comment>
<evidence type="ECO:0000313" key="2">
    <source>
        <dbReference type="Proteomes" id="UP000769157"/>
    </source>
</evidence>
<dbReference type="GeneID" id="70234111"/>
<name>A0A9P8T7P3_9ASCO</name>
<dbReference type="EMBL" id="JAEUBE010000158">
    <property type="protein sequence ID" value="KAH3668390.1"/>
    <property type="molecule type" value="Genomic_DNA"/>
</dbReference>
<reference evidence="1" key="2">
    <citation type="submission" date="2021-01" db="EMBL/GenBank/DDBJ databases">
        <authorList>
            <person name="Schikora-Tamarit M.A."/>
        </authorList>
    </citation>
    <scope>NUCLEOTIDE SEQUENCE</scope>
    <source>
        <strain evidence="1">CBS6075</strain>
    </source>
</reference>
<organism evidence="1 2">
    <name type="scientific">Ogataea philodendri</name>
    <dbReference type="NCBI Taxonomy" id="1378263"/>
    <lineage>
        <taxon>Eukaryota</taxon>
        <taxon>Fungi</taxon>
        <taxon>Dikarya</taxon>
        <taxon>Ascomycota</taxon>
        <taxon>Saccharomycotina</taxon>
        <taxon>Pichiomycetes</taxon>
        <taxon>Pichiales</taxon>
        <taxon>Pichiaceae</taxon>
        <taxon>Ogataea</taxon>
    </lineage>
</organism>
<proteinExistence type="predicted"/>
<evidence type="ECO:0000313" key="1">
    <source>
        <dbReference type="EMBL" id="KAH3668390.1"/>
    </source>
</evidence>
<reference evidence="1" key="1">
    <citation type="journal article" date="2021" name="Open Biol.">
        <title>Shared evolutionary footprints suggest mitochondrial oxidative damage underlies multiple complex I losses in fungi.</title>
        <authorList>
            <person name="Schikora-Tamarit M.A."/>
            <person name="Marcet-Houben M."/>
            <person name="Nosek J."/>
            <person name="Gabaldon T."/>
        </authorList>
    </citation>
    <scope>NUCLEOTIDE SEQUENCE</scope>
    <source>
        <strain evidence="1">CBS6075</strain>
    </source>
</reference>
<dbReference type="Proteomes" id="UP000769157">
    <property type="component" value="Unassembled WGS sequence"/>
</dbReference>
<accession>A0A9P8T7P3</accession>
<dbReference type="AlphaFoldDB" id="A0A9P8T7P3"/>